<organism evidence="1 2">
    <name type="scientific">Vibrio caribbeanicus ATCC BAA-2122</name>
    <dbReference type="NCBI Taxonomy" id="796620"/>
    <lineage>
        <taxon>Bacteria</taxon>
        <taxon>Pseudomonadati</taxon>
        <taxon>Pseudomonadota</taxon>
        <taxon>Gammaproteobacteria</taxon>
        <taxon>Vibrionales</taxon>
        <taxon>Vibrionaceae</taxon>
        <taxon>Vibrio</taxon>
    </lineage>
</organism>
<dbReference type="PROSITE" id="PS51257">
    <property type="entry name" value="PROKAR_LIPOPROTEIN"/>
    <property type="match status" value="1"/>
</dbReference>
<accession>E3BEY0</accession>
<dbReference type="EMBL" id="AEIU01000003">
    <property type="protein sequence ID" value="EFP98497.1"/>
    <property type="molecule type" value="Genomic_DNA"/>
</dbReference>
<proteinExistence type="predicted"/>
<dbReference type="eggNOG" id="COG0740">
    <property type="taxonomic scope" value="Bacteria"/>
</dbReference>
<evidence type="ECO:0008006" key="3">
    <source>
        <dbReference type="Google" id="ProtNLM"/>
    </source>
</evidence>
<evidence type="ECO:0000313" key="1">
    <source>
        <dbReference type="EMBL" id="EFP98497.1"/>
    </source>
</evidence>
<dbReference type="AlphaFoldDB" id="E3BEY0"/>
<keyword evidence="2" id="KW-1185">Reference proteome</keyword>
<evidence type="ECO:0000313" key="2">
    <source>
        <dbReference type="Proteomes" id="UP000002943"/>
    </source>
</evidence>
<dbReference type="STRING" id="796620.VIBC2010_16329"/>
<protein>
    <recommendedName>
        <fullName evidence="3">Hydrolase, alpha/beta fold family protein</fullName>
    </recommendedName>
</protein>
<gene>
    <name evidence="1" type="ORF">VIBC2010_16329</name>
</gene>
<dbReference type="RefSeq" id="WP_009599423.1">
    <property type="nucleotide sequence ID" value="NZ_AEIU01000003.1"/>
</dbReference>
<name>E3BEY0_9VIBR</name>
<comment type="caution">
    <text evidence="1">The sequence shown here is derived from an EMBL/GenBank/DDBJ whole genome shotgun (WGS) entry which is preliminary data.</text>
</comment>
<sequence>MKRLFSVIMPTLAMVGCQTGAEYQAPYVFQSDCEEAREQNVMPLTFVVDKNASQARVNGEICSGSYQAFQSMTEFYPDIKLLRLQDVPGSLDDKTNALLMSKIHDLGISTLLESSSTVTSGGTDLFLSGVERKVENGAQVGVHSWAEEDGQGRVIEGAEVPTESAVHQSYIDMYKQIGLEKAEEFYWFTMYSATSDEMHFLSEDELKYFGISTPTFSF</sequence>
<reference evidence="1 2" key="1">
    <citation type="journal article" date="2012" name="Int. J. Syst. Evol. Microbiol.">
        <title>Vibrio caribbeanicus sp. nov., isolated from the marine sponge Scleritoderma cyanea.</title>
        <authorList>
            <person name="Hoffmann M."/>
            <person name="Monday S.R."/>
            <person name="Allard M.W."/>
            <person name="Strain E.A."/>
            <person name="Whittaker P."/>
            <person name="Naum M."/>
            <person name="McCarthy P.J."/>
            <person name="Lopez J.V."/>
            <person name="Fischer M."/>
            <person name="Brown E.W."/>
        </authorList>
    </citation>
    <scope>NUCLEOTIDE SEQUENCE [LARGE SCALE GENOMIC DNA]</scope>
    <source>
        <strain evidence="1 2">ATCC BAA-2122</strain>
    </source>
</reference>
<dbReference type="Proteomes" id="UP000002943">
    <property type="component" value="Unassembled WGS sequence"/>
</dbReference>